<gene>
    <name evidence="3" type="primary">LOC110984595</name>
</gene>
<proteinExistence type="predicted"/>
<dbReference type="PANTHER" id="PTHR22654:SF2">
    <property type="entry name" value="G PROTEIN PATHWAY SUPPRESSOR 2"/>
    <property type="match status" value="1"/>
</dbReference>
<feature type="compositionally biased region" description="Polar residues" evidence="1">
    <location>
        <begin position="396"/>
        <end position="423"/>
    </location>
</feature>
<protein>
    <submittedName>
        <fullName evidence="3">G protein pathway suppressor 2-like isoform X1</fullName>
    </submittedName>
</protein>
<feature type="compositionally biased region" description="Polar residues" evidence="1">
    <location>
        <begin position="338"/>
        <end position="365"/>
    </location>
</feature>
<dbReference type="Pfam" id="PF15991">
    <property type="entry name" value="G_path_suppress"/>
    <property type="match status" value="1"/>
</dbReference>
<feature type="compositionally biased region" description="Polar residues" evidence="1">
    <location>
        <begin position="210"/>
        <end position="227"/>
    </location>
</feature>
<feature type="compositionally biased region" description="Low complexity" evidence="1">
    <location>
        <begin position="382"/>
        <end position="395"/>
    </location>
</feature>
<feature type="region of interest" description="Disordered" evidence="1">
    <location>
        <begin position="21"/>
        <end position="42"/>
    </location>
</feature>
<name>A0A8B7ZBM2_ACAPL</name>
<feature type="region of interest" description="Disordered" evidence="1">
    <location>
        <begin position="285"/>
        <end position="423"/>
    </location>
</feature>
<dbReference type="InterPro" id="IPR026094">
    <property type="entry name" value="GPS2"/>
</dbReference>
<dbReference type="KEGG" id="aplc:110984595"/>
<evidence type="ECO:0000313" key="2">
    <source>
        <dbReference type="Proteomes" id="UP000694845"/>
    </source>
</evidence>
<dbReference type="OMA" id="PATHQHY"/>
<dbReference type="GeneID" id="110984595"/>
<keyword evidence="2" id="KW-1185">Reference proteome</keyword>
<reference evidence="3" key="1">
    <citation type="submission" date="2025-08" db="UniProtKB">
        <authorList>
            <consortium name="RefSeq"/>
        </authorList>
    </citation>
    <scope>IDENTIFICATION</scope>
</reference>
<dbReference type="GO" id="GO:0003712">
    <property type="term" value="F:transcription coregulator activity"/>
    <property type="evidence" value="ECO:0007669"/>
    <property type="project" value="TreeGrafter"/>
</dbReference>
<feature type="compositionally biased region" description="Polar residues" evidence="1">
    <location>
        <begin position="242"/>
        <end position="262"/>
    </location>
</feature>
<dbReference type="OrthoDB" id="10038194at2759"/>
<organism evidence="2 3">
    <name type="scientific">Acanthaster planci</name>
    <name type="common">Crown-of-thorns starfish</name>
    <dbReference type="NCBI Taxonomy" id="133434"/>
    <lineage>
        <taxon>Eukaryota</taxon>
        <taxon>Metazoa</taxon>
        <taxon>Echinodermata</taxon>
        <taxon>Eleutherozoa</taxon>
        <taxon>Asterozoa</taxon>
        <taxon>Asteroidea</taxon>
        <taxon>Valvatacea</taxon>
        <taxon>Valvatida</taxon>
        <taxon>Acanthasteridae</taxon>
        <taxon>Acanthaster</taxon>
    </lineage>
</organism>
<evidence type="ECO:0000256" key="1">
    <source>
        <dbReference type="SAM" id="MobiDB-lite"/>
    </source>
</evidence>
<feature type="region of interest" description="Disordered" evidence="1">
    <location>
        <begin position="154"/>
        <end position="266"/>
    </location>
</feature>
<dbReference type="GO" id="GO:0006357">
    <property type="term" value="P:regulation of transcription by RNA polymerase II"/>
    <property type="evidence" value="ECO:0007669"/>
    <property type="project" value="TreeGrafter"/>
</dbReference>
<dbReference type="PANTHER" id="PTHR22654">
    <property type="entry name" value="G PROTEIN PATHWAY SUPPRESSOR 2"/>
    <property type="match status" value="1"/>
</dbReference>
<feature type="compositionally biased region" description="Basic and acidic residues" evidence="1">
    <location>
        <begin position="24"/>
        <end position="42"/>
    </location>
</feature>
<feature type="compositionally biased region" description="Polar residues" evidence="1">
    <location>
        <begin position="297"/>
        <end position="306"/>
    </location>
</feature>
<dbReference type="GO" id="GO:0005667">
    <property type="term" value="C:transcription regulator complex"/>
    <property type="evidence" value="ECO:0007669"/>
    <property type="project" value="TreeGrafter"/>
</dbReference>
<dbReference type="Proteomes" id="UP000694845">
    <property type="component" value="Unplaced"/>
</dbReference>
<dbReference type="AlphaFoldDB" id="A0A8B7ZBM2"/>
<feature type="compositionally biased region" description="Low complexity" evidence="1">
    <location>
        <begin position="179"/>
        <end position="188"/>
    </location>
</feature>
<sequence>MPGLLDRPKLTQAMAAALKHHILKERERKRQEEEEADKAIERKMEEAERLRKKAEAESLSLEETKEQIKSLEDKLKSLKADKHELFSQLKKVLNEDENRRRQQMKEKSELMVAMSHHHQYHPTLHMPGPHMIVQGAHMQGRPAMLDKGPMYRTPAQQPAQGVHGVKRTRSPSPPVVELYPQHPVQQGPYGQGPGYGQSQASHGSYRQGHQPYTTSQANSSYVSQSATGYPPGQQAVHAGYGASSQSTASKYQSRESAFSSYPNHFVPQQTPQAYQAQPHRYIHGGQSASAASIAVHQGQTVDQSVKQGPYPDDQGHYQHKLQGQHPRQMASAHPQALHPQQTLLSQSQVHLQAQQGKPSMPSSYTPRRKPESPIYQHKKPSQQHQQTQPQPHGTSYQSSQQAQRHGSYPTSQSQHQQGSSRYY</sequence>
<accession>A0A8B7ZBM2</accession>
<dbReference type="RefSeq" id="XP_022100621.1">
    <property type="nucleotide sequence ID" value="XM_022244929.1"/>
</dbReference>
<evidence type="ECO:0000313" key="3">
    <source>
        <dbReference type="RefSeq" id="XP_022100621.1"/>
    </source>
</evidence>